<keyword evidence="7" id="KW-1185">Reference proteome</keyword>
<organism evidence="6 7">
    <name type="scientific">Cladophialophora chaetospira</name>
    <dbReference type="NCBI Taxonomy" id="386627"/>
    <lineage>
        <taxon>Eukaryota</taxon>
        <taxon>Fungi</taxon>
        <taxon>Dikarya</taxon>
        <taxon>Ascomycota</taxon>
        <taxon>Pezizomycotina</taxon>
        <taxon>Eurotiomycetes</taxon>
        <taxon>Chaetothyriomycetidae</taxon>
        <taxon>Chaetothyriales</taxon>
        <taxon>Herpotrichiellaceae</taxon>
        <taxon>Cladophialophora</taxon>
    </lineage>
</organism>
<evidence type="ECO:0000256" key="4">
    <source>
        <dbReference type="PROSITE-ProRule" id="PRU00134"/>
    </source>
</evidence>
<dbReference type="AlphaFoldDB" id="A0AA38X399"/>
<feature type="domain" description="MYND-type" evidence="5">
    <location>
        <begin position="1"/>
        <end position="40"/>
    </location>
</feature>
<evidence type="ECO:0000259" key="5">
    <source>
        <dbReference type="PROSITE" id="PS50865"/>
    </source>
</evidence>
<dbReference type="SUPFAM" id="SSF144232">
    <property type="entry name" value="HIT/MYND zinc finger-like"/>
    <property type="match status" value="1"/>
</dbReference>
<gene>
    <name evidence="6" type="ORF">H2200_009849</name>
</gene>
<keyword evidence="2 4" id="KW-0863">Zinc-finger</keyword>
<dbReference type="Gene3D" id="6.10.140.2220">
    <property type="match status" value="1"/>
</dbReference>
<sequence length="386" mass="44238">MAEPDPATVPICANCQKVPKISYCSAECQKAHWESHKADCKRLRYTKSLYQAGDIVNALWPIIRSQTKQSTVDKVQIDGNKVDFWETIQPDNSIYLEPLEDFNSDKKVVRAILDTFSSTDCESVYSVDSILQRLLAGSCSKIERFEVKAKNKKWVVTEYMRDLGGGYCDMGILDAQLLTNTLSWAIDPGDEEPCCHCIFRVRLRGSREHFALDIANARHGRFDTVIPWHQYVTERVARIFRTHGRASFSEHSKPEMLKDYLSRRMDLSQFCTFRMKYLLETWLHEQVLSYDTVVGLNASKFAQKLAELQAYAKEGMRISFRDATKSGDLVMQMEQLDESSSTRKDLQRERIALMERTGVLKAITGISNPFLFEVGCTREQTTGNEF</sequence>
<dbReference type="EMBL" id="JAPDRK010000015">
    <property type="protein sequence ID" value="KAJ9606000.1"/>
    <property type="molecule type" value="Genomic_DNA"/>
</dbReference>
<proteinExistence type="predicted"/>
<evidence type="ECO:0000256" key="2">
    <source>
        <dbReference type="ARBA" id="ARBA00022771"/>
    </source>
</evidence>
<dbReference type="InterPro" id="IPR002893">
    <property type="entry name" value="Znf_MYND"/>
</dbReference>
<dbReference type="Pfam" id="PF01753">
    <property type="entry name" value="zf-MYND"/>
    <property type="match status" value="1"/>
</dbReference>
<dbReference type="GO" id="GO:0008270">
    <property type="term" value="F:zinc ion binding"/>
    <property type="evidence" value="ECO:0007669"/>
    <property type="project" value="UniProtKB-KW"/>
</dbReference>
<name>A0AA38X399_9EURO</name>
<dbReference type="Proteomes" id="UP001172673">
    <property type="component" value="Unassembled WGS sequence"/>
</dbReference>
<protein>
    <recommendedName>
        <fullName evidence="5">MYND-type domain-containing protein</fullName>
    </recommendedName>
</protein>
<keyword evidence="3" id="KW-0862">Zinc</keyword>
<evidence type="ECO:0000256" key="3">
    <source>
        <dbReference type="ARBA" id="ARBA00022833"/>
    </source>
</evidence>
<reference evidence="6" key="1">
    <citation type="submission" date="2022-10" db="EMBL/GenBank/DDBJ databases">
        <title>Culturing micro-colonial fungi from biological soil crusts in the Mojave desert and describing Neophaeococcomyces mojavensis, and introducing the new genera and species Taxawa tesnikishii.</title>
        <authorList>
            <person name="Kurbessoian T."/>
            <person name="Stajich J.E."/>
        </authorList>
    </citation>
    <scope>NUCLEOTIDE SEQUENCE</scope>
    <source>
        <strain evidence="6">TK_41</strain>
    </source>
</reference>
<evidence type="ECO:0000313" key="6">
    <source>
        <dbReference type="EMBL" id="KAJ9606000.1"/>
    </source>
</evidence>
<dbReference type="PROSITE" id="PS50865">
    <property type="entry name" value="ZF_MYND_2"/>
    <property type="match status" value="1"/>
</dbReference>
<keyword evidence="1" id="KW-0479">Metal-binding</keyword>
<comment type="caution">
    <text evidence="6">The sequence shown here is derived from an EMBL/GenBank/DDBJ whole genome shotgun (WGS) entry which is preliminary data.</text>
</comment>
<evidence type="ECO:0000313" key="7">
    <source>
        <dbReference type="Proteomes" id="UP001172673"/>
    </source>
</evidence>
<accession>A0AA38X399</accession>
<evidence type="ECO:0000256" key="1">
    <source>
        <dbReference type="ARBA" id="ARBA00022723"/>
    </source>
</evidence>